<dbReference type="EMBL" id="FWXW01000011">
    <property type="protein sequence ID" value="SMC86583.1"/>
    <property type="molecule type" value="Genomic_DNA"/>
</dbReference>
<gene>
    <name evidence="1" type="ORF">SAMN02745168_0095</name>
</gene>
<keyword evidence="2" id="KW-1185">Reference proteome</keyword>
<evidence type="ECO:0000313" key="2">
    <source>
        <dbReference type="Proteomes" id="UP000192790"/>
    </source>
</evidence>
<evidence type="ECO:0000313" key="1">
    <source>
        <dbReference type="EMBL" id="SMC86583.1"/>
    </source>
</evidence>
<name>A0A1W2CMY7_9FIRM</name>
<dbReference type="RefSeq" id="WP_084235518.1">
    <property type="nucleotide sequence ID" value="NZ_FWXW01000011.1"/>
</dbReference>
<sequence>MGASDRKRCVEKWKTAAIVLLALSSVYLTLQVQLYTGGNKETSAAAWILSLAGRIGTGSDSGESSGAAGTGFLSGISAVRIAVKNENGRYAVQYDTQETGELFDAVGNLLGEAVGSAGTPEAVSAEQWRSALGRVGVYFDFLGRIPLSALSQWLGADNAALEGSARRILLALGDENTATLYIADEAGGGYYACSTAVTAASLTADLSGYLPNGASFAFELGEEYVGLPPYTMVLPDAPLLHVLSAVNPMSDESDKETLLKALDFNPHTNSRYPEANGTEVIIESLRTLRIGTDGTVQYHNSGVGEGSKLRITEDNDTPTETEVLEYVLSLAQETVGSLAGEGKLYLIDLEPGGETGSYTLRLGYLVNGAGVYLYKDGYAAEFVIRSWTVSDATLYFRSYTATETASAVLPERQTAAAVAAVGESDLALSYIDGGGTEVKAGWIVKSQS</sequence>
<dbReference type="OrthoDB" id="1844215at2"/>
<protein>
    <submittedName>
        <fullName evidence="1">Uncharacterized protein</fullName>
    </submittedName>
</protein>
<dbReference type="STRING" id="1122930.SAMN02745168_0095"/>
<dbReference type="Proteomes" id="UP000192790">
    <property type="component" value="Unassembled WGS sequence"/>
</dbReference>
<reference evidence="1 2" key="1">
    <citation type="submission" date="2017-04" db="EMBL/GenBank/DDBJ databases">
        <authorList>
            <person name="Afonso C.L."/>
            <person name="Miller P.J."/>
            <person name="Scott M.A."/>
            <person name="Spackman E."/>
            <person name="Goraichik I."/>
            <person name="Dimitrov K.M."/>
            <person name="Suarez D.L."/>
            <person name="Swayne D.E."/>
        </authorList>
    </citation>
    <scope>NUCLEOTIDE SEQUENCE [LARGE SCALE GENOMIC DNA]</scope>
    <source>
        <strain evidence="1 2">DSM 12816</strain>
    </source>
</reference>
<proteinExistence type="predicted"/>
<organism evidence="1 2">
    <name type="scientific">Papillibacter cinnamivorans DSM 12816</name>
    <dbReference type="NCBI Taxonomy" id="1122930"/>
    <lineage>
        <taxon>Bacteria</taxon>
        <taxon>Bacillati</taxon>
        <taxon>Bacillota</taxon>
        <taxon>Clostridia</taxon>
        <taxon>Eubacteriales</taxon>
        <taxon>Oscillospiraceae</taxon>
        <taxon>Papillibacter</taxon>
    </lineage>
</organism>
<accession>A0A1W2CMY7</accession>
<dbReference type="AlphaFoldDB" id="A0A1W2CMY7"/>